<gene>
    <name evidence="2" type="ORF">OG398_01890</name>
</gene>
<feature type="transmembrane region" description="Helical" evidence="1">
    <location>
        <begin position="107"/>
        <end position="126"/>
    </location>
</feature>
<evidence type="ECO:0000313" key="2">
    <source>
        <dbReference type="EMBL" id="WTW67110.1"/>
    </source>
</evidence>
<protein>
    <recommendedName>
        <fullName evidence="3">Integral membrane protein</fullName>
    </recommendedName>
</protein>
<feature type="transmembrane region" description="Helical" evidence="1">
    <location>
        <begin position="79"/>
        <end position="101"/>
    </location>
</feature>
<keyword evidence="1" id="KW-0812">Transmembrane</keyword>
<feature type="transmembrane region" description="Helical" evidence="1">
    <location>
        <begin position="56"/>
        <end position="72"/>
    </location>
</feature>
<organism evidence="2">
    <name type="scientific">Streptomyces sp. NBC_00008</name>
    <dbReference type="NCBI Taxonomy" id="2903610"/>
    <lineage>
        <taxon>Bacteria</taxon>
        <taxon>Bacillati</taxon>
        <taxon>Actinomycetota</taxon>
        <taxon>Actinomycetes</taxon>
        <taxon>Kitasatosporales</taxon>
        <taxon>Streptomycetaceae</taxon>
        <taxon>Streptomyces</taxon>
    </lineage>
</organism>
<dbReference type="AlphaFoldDB" id="A0AAU2VJD5"/>
<dbReference type="EMBL" id="CP108313">
    <property type="protein sequence ID" value="WTW67110.1"/>
    <property type="molecule type" value="Genomic_DNA"/>
</dbReference>
<evidence type="ECO:0008006" key="3">
    <source>
        <dbReference type="Google" id="ProtNLM"/>
    </source>
</evidence>
<feature type="transmembrane region" description="Helical" evidence="1">
    <location>
        <begin position="28"/>
        <end position="50"/>
    </location>
</feature>
<accession>A0AAU2VJD5</accession>
<keyword evidence="1" id="KW-1133">Transmembrane helix</keyword>
<keyword evidence="1" id="KW-0472">Membrane</keyword>
<sequence length="204" mass="21591">MTDSTESAHGRATTPEPRRRLRLDRELLGFRAITVIPAALFAPTLVLGLIVPGSGVGTTLGILFHVSVLFVIDRVPAPAWARAAAFGWIAIDVMVGIMTLNLVSDDIYMPMRLGGHVMAATWLITVSLLSRPVLFRSLGILTGAWLALFSFFGAHLPIALLGPPGILVVVWLVMAGSYELDPLGGLTRNARAALTTEPSGAVGG</sequence>
<reference evidence="2" key="1">
    <citation type="submission" date="2022-10" db="EMBL/GenBank/DDBJ databases">
        <title>The complete genomes of actinobacterial strains from the NBC collection.</title>
        <authorList>
            <person name="Joergensen T.S."/>
            <person name="Alvarez Arevalo M."/>
            <person name="Sterndorff E.B."/>
            <person name="Faurdal D."/>
            <person name="Vuksanovic O."/>
            <person name="Mourched A.-S."/>
            <person name="Charusanti P."/>
            <person name="Shaw S."/>
            <person name="Blin K."/>
            <person name="Weber T."/>
        </authorList>
    </citation>
    <scope>NUCLEOTIDE SEQUENCE</scope>
    <source>
        <strain evidence="2">NBC_00008</strain>
    </source>
</reference>
<name>A0AAU2VJD5_9ACTN</name>
<proteinExistence type="predicted"/>
<feature type="transmembrane region" description="Helical" evidence="1">
    <location>
        <begin position="158"/>
        <end position="178"/>
    </location>
</feature>
<evidence type="ECO:0000256" key="1">
    <source>
        <dbReference type="SAM" id="Phobius"/>
    </source>
</evidence>